<evidence type="ECO:0000256" key="1">
    <source>
        <dbReference type="ARBA" id="ARBA00022741"/>
    </source>
</evidence>
<dbReference type="InterPro" id="IPR027417">
    <property type="entry name" value="P-loop_NTPase"/>
</dbReference>
<sequence>MELFTFDTEGGDLSSSEGVEISENAPLAARLRPDNLSEVLGQDHLISEGTPLRRLLDGLPGAPPSIILYGPPGVGKTSLALLLSKGRRFRQLSAVNAGVKDVREEIESARFQLAHKGIQTLLFIDEVHRFNKAQQDALLPAVEDKLITLVAATTENPAFSIISPLLSRSLVLTLNALSEESAEKLIDRALLDPKGLNNKIEIDPDAKSELIKISNGDGRRILTYLEAAAGASQDSGVITVDNLAKAVSQAIVSYNVDQHYDVISAYIKSMRGSDVDAALHYLARMIEAGEDPRYMARRLMIFASEDIGMADSNALLVATSAAQAVALVGMPEGALLLAHATVYCATAPKSNAVNIAISEARQDVNSGNIGLVPPPLRDGATPFGASGDYRYPHDYPEGVVAAQYAPDPLIGKQYYRPTLHGAEARVAKALERIREILGGSK</sequence>
<gene>
    <name evidence="4" type="ORF">UFOPK2659_00181</name>
</gene>
<dbReference type="SUPFAM" id="SSF52540">
    <property type="entry name" value="P-loop containing nucleoside triphosphate hydrolases"/>
    <property type="match status" value="1"/>
</dbReference>
<dbReference type="Pfam" id="PF05496">
    <property type="entry name" value="RuvB_N"/>
    <property type="match status" value="1"/>
</dbReference>
<dbReference type="GO" id="GO:0009378">
    <property type="term" value="F:four-way junction helicase activity"/>
    <property type="evidence" value="ECO:0007669"/>
    <property type="project" value="InterPro"/>
</dbReference>
<evidence type="ECO:0000256" key="2">
    <source>
        <dbReference type="ARBA" id="ARBA00022840"/>
    </source>
</evidence>
<evidence type="ECO:0000313" key="4">
    <source>
        <dbReference type="EMBL" id="CAB4712493.1"/>
    </source>
</evidence>
<dbReference type="PANTHER" id="PTHR13779">
    <property type="entry name" value="WERNER HELICASE-INTERACTING PROTEIN 1 FAMILY MEMBER"/>
    <property type="match status" value="1"/>
</dbReference>
<dbReference type="SMART" id="SM00382">
    <property type="entry name" value="AAA"/>
    <property type="match status" value="1"/>
</dbReference>
<dbReference type="Gene3D" id="1.10.3710.10">
    <property type="entry name" value="DNA polymerase III clamp loader subunits, C-terminal domain"/>
    <property type="match status" value="1"/>
</dbReference>
<dbReference type="InterPro" id="IPR008921">
    <property type="entry name" value="DNA_pol3_clamp-load_cplx_C"/>
</dbReference>
<dbReference type="FunFam" id="1.20.272.10:FF:000001">
    <property type="entry name" value="Putative AAA family ATPase"/>
    <property type="match status" value="1"/>
</dbReference>
<dbReference type="AlphaFoldDB" id="A0A6J6QS79"/>
<dbReference type="GO" id="GO:0000731">
    <property type="term" value="P:DNA synthesis involved in DNA repair"/>
    <property type="evidence" value="ECO:0007669"/>
    <property type="project" value="TreeGrafter"/>
</dbReference>
<organism evidence="4">
    <name type="scientific">freshwater metagenome</name>
    <dbReference type="NCBI Taxonomy" id="449393"/>
    <lineage>
        <taxon>unclassified sequences</taxon>
        <taxon>metagenomes</taxon>
        <taxon>ecological metagenomes</taxon>
    </lineage>
</organism>
<dbReference type="Pfam" id="PF16193">
    <property type="entry name" value="AAA_assoc_2"/>
    <property type="match status" value="1"/>
</dbReference>
<proteinExistence type="predicted"/>
<dbReference type="GO" id="GO:0017116">
    <property type="term" value="F:single-stranded DNA helicase activity"/>
    <property type="evidence" value="ECO:0007669"/>
    <property type="project" value="TreeGrafter"/>
</dbReference>
<dbReference type="GO" id="GO:0008047">
    <property type="term" value="F:enzyme activator activity"/>
    <property type="evidence" value="ECO:0007669"/>
    <property type="project" value="TreeGrafter"/>
</dbReference>
<dbReference type="EMBL" id="CAEZYJ010000011">
    <property type="protein sequence ID" value="CAB4712493.1"/>
    <property type="molecule type" value="Genomic_DNA"/>
</dbReference>
<dbReference type="CDD" id="cd00009">
    <property type="entry name" value="AAA"/>
    <property type="match status" value="1"/>
</dbReference>
<keyword evidence="2" id="KW-0067">ATP-binding</keyword>
<dbReference type="GO" id="GO:0003677">
    <property type="term" value="F:DNA binding"/>
    <property type="evidence" value="ECO:0007669"/>
    <property type="project" value="InterPro"/>
</dbReference>
<dbReference type="GO" id="GO:0006310">
    <property type="term" value="P:DNA recombination"/>
    <property type="evidence" value="ECO:0007669"/>
    <property type="project" value="InterPro"/>
</dbReference>
<dbReference type="SUPFAM" id="SSF48019">
    <property type="entry name" value="post-AAA+ oligomerization domain-like"/>
    <property type="match status" value="1"/>
</dbReference>
<dbReference type="InterPro" id="IPR021886">
    <property type="entry name" value="MgsA_C"/>
</dbReference>
<dbReference type="InterPro" id="IPR008824">
    <property type="entry name" value="RuvB-like_N"/>
</dbReference>
<reference evidence="4" key="1">
    <citation type="submission" date="2020-05" db="EMBL/GenBank/DDBJ databases">
        <authorList>
            <person name="Chiriac C."/>
            <person name="Salcher M."/>
            <person name="Ghai R."/>
            <person name="Kavagutti S V."/>
        </authorList>
    </citation>
    <scope>NUCLEOTIDE SEQUENCE</scope>
</reference>
<dbReference type="Pfam" id="PF12002">
    <property type="entry name" value="MgsA_C"/>
    <property type="match status" value="1"/>
</dbReference>
<dbReference type="InterPro" id="IPR051314">
    <property type="entry name" value="AAA_ATPase_RarA/MGS1/WRNIP1"/>
</dbReference>
<feature type="domain" description="AAA+ ATPase" evidence="3">
    <location>
        <begin position="62"/>
        <end position="177"/>
    </location>
</feature>
<name>A0A6J6QS79_9ZZZZ</name>
<dbReference type="CDD" id="cd18139">
    <property type="entry name" value="HLD_clamp_RarA"/>
    <property type="match status" value="1"/>
</dbReference>
<dbReference type="Gene3D" id="1.10.8.60">
    <property type="match status" value="1"/>
</dbReference>
<dbReference type="PANTHER" id="PTHR13779:SF7">
    <property type="entry name" value="ATPASE WRNIP1"/>
    <property type="match status" value="1"/>
</dbReference>
<dbReference type="Gene3D" id="1.20.272.10">
    <property type="match status" value="1"/>
</dbReference>
<keyword evidence="1" id="KW-0547">Nucleotide-binding</keyword>
<dbReference type="InterPro" id="IPR032423">
    <property type="entry name" value="AAA_assoc_2"/>
</dbReference>
<dbReference type="Gene3D" id="3.40.50.300">
    <property type="entry name" value="P-loop containing nucleotide triphosphate hydrolases"/>
    <property type="match status" value="1"/>
</dbReference>
<dbReference type="InterPro" id="IPR003593">
    <property type="entry name" value="AAA+_ATPase"/>
</dbReference>
<dbReference type="GO" id="GO:0006261">
    <property type="term" value="P:DNA-templated DNA replication"/>
    <property type="evidence" value="ECO:0007669"/>
    <property type="project" value="TreeGrafter"/>
</dbReference>
<protein>
    <submittedName>
        <fullName evidence="4">Unannotated protein</fullName>
    </submittedName>
</protein>
<dbReference type="GO" id="GO:0005524">
    <property type="term" value="F:ATP binding"/>
    <property type="evidence" value="ECO:0007669"/>
    <property type="project" value="UniProtKB-KW"/>
</dbReference>
<accession>A0A6J6QS79</accession>
<evidence type="ECO:0000259" key="3">
    <source>
        <dbReference type="SMART" id="SM00382"/>
    </source>
</evidence>